<proteinExistence type="inferred from homology"/>
<dbReference type="PANTHER" id="PTHR30098:SF2">
    <property type="entry name" value="LEUCYL_PHENYLALANYL-TRNA--PROTEIN TRANSFERASE"/>
    <property type="match status" value="1"/>
</dbReference>
<reference evidence="4" key="1">
    <citation type="submission" date="2020-05" db="EMBL/GenBank/DDBJ databases">
        <authorList>
            <person name="Chiriac C."/>
            <person name="Salcher M."/>
            <person name="Ghai R."/>
            <person name="Kavagutti S V."/>
        </authorList>
    </citation>
    <scope>NUCLEOTIDE SEQUENCE</scope>
</reference>
<keyword evidence="2" id="KW-0808">Transferase</keyword>
<dbReference type="InterPro" id="IPR042221">
    <property type="entry name" value="Leu/Phe-tRNA_Trfase_N"/>
</dbReference>
<dbReference type="PANTHER" id="PTHR30098">
    <property type="entry name" value="LEUCYL/PHENYLALANYL-TRNA--PROTEIN TRANSFERASE"/>
    <property type="match status" value="1"/>
</dbReference>
<dbReference type="HAMAP" id="MF_00688">
    <property type="entry name" value="Leu_Phe_trans"/>
    <property type="match status" value="1"/>
</dbReference>
<dbReference type="Gene3D" id="3.30.70.3550">
    <property type="entry name" value="Leucyl/phenylalanyl-tRNA-protein transferase, N-terminal domain"/>
    <property type="match status" value="1"/>
</dbReference>
<keyword evidence="3" id="KW-0012">Acyltransferase</keyword>
<evidence type="ECO:0000256" key="3">
    <source>
        <dbReference type="ARBA" id="ARBA00023315"/>
    </source>
</evidence>
<protein>
    <submittedName>
        <fullName evidence="4">Unannotated protein</fullName>
    </submittedName>
</protein>
<evidence type="ECO:0000256" key="2">
    <source>
        <dbReference type="ARBA" id="ARBA00022679"/>
    </source>
</evidence>
<accession>A0A6J7JM22</accession>
<dbReference type="NCBIfam" id="TIGR00667">
    <property type="entry name" value="aat"/>
    <property type="match status" value="1"/>
</dbReference>
<dbReference type="GO" id="GO:0030163">
    <property type="term" value="P:protein catabolic process"/>
    <property type="evidence" value="ECO:0007669"/>
    <property type="project" value="InterPro"/>
</dbReference>
<keyword evidence="1" id="KW-0963">Cytoplasm</keyword>
<gene>
    <name evidence="4" type="ORF">UFOPK3772_01077</name>
</gene>
<dbReference type="Gene3D" id="3.40.630.70">
    <property type="entry name" value="Leucyl/phenylalanyl-tRNA-protein transferase, C-terminal domain"/>
    <property type="match status" value="1"/>
</dbReference>
<evidence type="ECO:0000256" key="1">
    <source>
        <dbReference type="ARBA" id="ARBA00022490"/>
    </source>
</evidence>
<dbReference type="Pfam" id="PF03588">
    <property type="entry name" value="Leu_Phe_trans"/>
    <property type="match status" value="1"/>
</dbReference>
<dbReference type="InterPro" id="IPR004616">
    <property type="entry name" value="Leu/Phe-tRNA_Trfase"/>
</dbReference>
<dbReference type="EMBL" id="CAFBNE010000026">
    <property type="protein sequence ID" value="CAB4943464.1"/>
    <property type="molecule type" value="Genomic_DNA"/>
</dbReference>
<dbReference type="AlphaFoldDB" id="A0A6J7JM22"/>
<organism evidence="4">
    <name type="scientific">freshwater metagenome</name>
    <dbReference type="NCBI Taxonomy" id="449393"/>
    <lineage>
        <taxon>unclassified sequences</taxon>
        <taxon>metagenomes</taxon>
        <taxon>ecological metagenomes</taxon>
    </lineage>
</organism>
<dbReference type="InterPro" id="IPR042203">
    <property type="entry name" value="Leu/Phe-tRNA_Trfase_C"/>
</dbReference>
<dbReference type="InterPro" id="IPR016181">
    <property type="entry name" value="Acyl_CoA_acyltransferase"/>
</dbReference>
<sequence>MPVEPPPSDWLLPDPRDCEPGANVVGAGADLEPGTLLAAYRRGLFPMHLDDGAIGWWSPDPRGILPLEGLRVTSSMRQSARRFEVTFDGSFDEVIAACGDRPEGERWINDDIRDAFTRLHELGWAHSVEVRRAGVLVGGLYGVEAGGLFAGESMFHRERDASKVALMALVARLRDCGGRRLLDVQWATEHLTSLGAVEIPRDDYLDALAGVIGEAPCLSG</sequence>
<name>A0A6J7JM22_9ZZZZ</name>
<dbReference type="GO" id="GO:0005737">
    <property type="term" value="C:cytoplasm"/>
    <property type="evidence" value="ECO:0007669"/>
    <property type="project" value="TreeGrafter"/>
</dbReference>
<dbReference type="GO" id="GO:0008914">
    <property type="term" value="F:leucyl-tRNA--protein transferase activity"/>
    <property type="evidence" value="ECO:0007669"/>
    <property type="project" value="InterPro"/>
</dbReference>
<evidence type="ECO:0000313" key="4">
    <source>
        <dbReference type="EMBL" id="CAB4943464.1"/>
    </source>
</evidence>
<dbReference type="SUPFAM" id="SSF55729">
    <property type="entry name" value="Acyl-CoA N-acyltransferases (Nat)"/>
    <property type="match status" value="1"/>
</dbReference>